<dbReference type="GO" id="GO:0005634">
    <property type="term" value="C:nucleus"/>
    <property type="evidence" value="ECO:0007669"/>
    <property type="project" value="UniProtKB-SubCell"/>
</dbReference>
<dbReference type="FunFam" id="1.10.30.10:FF:000005">
    <property type="entry name" value="TOX high mobility group box family member 3"/>
    <property type="match status" value="1"/>
</dbReference>
<gene>
    <name evidence="7" type="ORF">COCON_G00138060</name>
</gene>
<keyword evidence="2 4" id="KW-0238">DNA-binding</keyword>
<dbReference type="AlphaFoldDB" id="A0A9Q1DF41"/>
<dbReference type="InterPro" id="IPR051365">
    <property type="entry name" value="TOX_HMG-box_domain"/>
</dbReference>
<accession>A0A9Q1DF41</accession>
<feature type="domain" description="HMG box" evidence="6">
    <location>
        <begin position="238"/>
        <end position="306"/>
    </location>
</feature>
<dbReference type="PANTHER" id="PTHR45781:SF4">
    <property type="entry name" value="THYMOCYTE SELECTION-ASSOCIATED HIGH MOBILITY GROUP BOX PROTEIN TOX"/>
    <property type="match status" value="1"/>
</dbReference>
<dbReference type="PROSITE" id="PS50118">
    <property type="entry name" value="HMG_BOX_2"/>
    <property type="match status" value="1"/>
</dbReference>
<sequence length="515" mass="55218">MDMMRFYPPPVQPSAATPDSFCPEPSRPFDPLYCNKFDGGNMYMSMSELIPDFTPTGQQVYPAPGLGDEDFNIPPITPPALPELTLPPPPETQPGAYHSQHPPGAHSRHPFHSHRMDPPGIGIPNTLGQDGGPPPSFLSAMLHKAASHSAYPPMDDFRPSIQSVMVQHGQLTTINQSQLSSPSPPGSKRASPSPAGSLHEEDADETLRGGGAEKRPATDGGKKPKVQKKKKKKDPNEPQKPVSAYALFFRDTQAAIKAQSPSATFGEVSKIVASTWDGLGEEQKQLYKKKTEVAKTEYLKQLAAYRANLVSQSYYEPGDVTVPQGPKSPAFPRSGPANGGGYPGLSHPQQLHPSTPMPAMALRGSNMASQMSLPGANMASQMSLPGANMASQMSLPGANMASQMSLPGANMVSQMSLPGANMAASSPPPHPTMQRGPSLQQQFVPMQKPLGNHHQLPFHPQSIPQGFPPQAEFQGMLRGLPLTPANGYIQSGCRDSSTQELDWSVDYCSNGTLQR</sequence>
<dbReference type="SMART" id="SM00398">
    <property type="entry name" value="HMG"/>
    <property type="match status" value="1"/>
</dbReference>
<feature type="DNA-binding region" description="HMG box" evidence="4">
    <location>
        <begin position="238"/>
        <end position="306"/>
    </location>
</feature>
<feature type="region of interest" description="Disordered" evidence="5">
    <location>
        <begin position="322"/>
        <end position="347"/>
    </location>
</feature>
<dbReference type="InterPro" id="IPR009071">
    <property type="entry name" value="HMG_box_dom"/>
</dbReference>
<dbReference type="CDD" id="cd21995">
    <property type="entry name" value="HMG-box_TOX-like"/>
    <property type="match status" value="1"/>
</dbReference>
<keyword evidence="8" id="KW-1185">Reference proteome</keyword>
<feature type="region of interest" description="Disordered" evidence="5">
    <location>
        <begin position="82"/>
        <end position="139"/>
    </location>
</feature>
<feature type="region of interest" description="Disordered" evidence="5">
    <location>
        <begin position="175"/>
        <end position="242"/>
    </location>
</feature>
<evidence type="ECO:0000313" key="8">
    <source>
        <dbReference type="Proteomes" id="UP001152803"/>
    </source>
</evidence>
<dbReference type="EMBL" id="JAFJMO010000009">
    <property type="protein sequence ID" value="KAJ8268634.1"/>
    <property type="molecule type" value="Genomic_DNA"/>
</dbReference>
<evidence type="ECO:0000256" key="2">
    <source>
        <dbReference type="ARBA" id="ARBA00023125"/>
    </source>
</evidence>
<dbReference type="Pfam" id="PF00505">
    <property type="entry name" value="HMG_box"/>
    <property type="match status" value="1"/>
</dbReference>
<dbReference type="GO" id="GO:0006357">
    <property type="term" value="P:regulation of transcription by RNA polymerase II"/>
    <property type="evidence" value="ECO:0007669"/>
    <property type="project" value="TreeGrafter"/>
</dbReference>
<comment type="subcellular location">
    <subcellularLocation>
        <location evidence="1">Nucleus</location>
    </subcellularLocation>
</comment>
<reference evidence="7" key="1">
    <citation type="journal article" date="2023" name="Science">
        <title>Genome structures resolve the early diversification of teleost fishes.</title>
        <authorList>
            <person name="Parey E."/>
            <person name="Louis A."/>
            <person name="Montfort J."/>
            <person name="Bouchez O."/>
            <person name="Roques C."/>
            <person name="Iampietro C."/>
            <person name="Lluch J."/>
            <person name="Castinel A."/>
            <person name="Donnadieu C."/>
            <person name="Desvignes T."/>
            <person name="Floi Bucao C."/>
            <person name="Jouanno E."/>
            <person name="Wen M."/>
            <person name="Mejri S."/>
            <person name="Dirks R."/>
            <person name="Jansen H."/>
            <person name="Henkel C."/>
            <person name="Chen W.J."/>
            <person name="Zahm M."/>
            <person name="Cabau C."/>
            <person name="Klopp C."/>
            <person name="Thompson A.W."/>
            <person name="Robinson-Rechavi M."/>
            <person name="Braasch I."/>
            <person name="Lecointre G."/>
            <person name="Bobe J."/>
            <person name="Postlethwait J.H."/>
            <person name="Berthelot C."/>
            <person name="Roest Crollius H."/>
            <person name="Guiguen Y."/>
        </authorList>
    </citation>
    <scope>NUCLEOTIDE SEQUENCE</scope>
    <source>
        <strain evidence="7">Concon-B</strain>
    </source>
</reference>
<dbReference type="PANTHER" id="PTHR45781">
    <property type="entry name" value="AGAP000281-PA"/>
    <property type="match status" value="1"/>
</dbReference>
<evidence type="ECO:0000256" key="5">
    <source>
        <dbReference type="SAM" id="MobiDB-lite"/>
    </source>
</evidence>
<dbReference type="GO" id="GO:0002521">
    <property type="term" value="P:leukocyte differentiation"/>
    <property type="evidence" value="ECO:0007669"/>
    <property type="project" value="TreeGrafter"/>
</dbReference>
<feature type="compositionally biased region" description="Basic and acidic residues" evidence="5">
    <location>
        <begin position="205"/>
        <end position="222"/>
    </location>
</feature>
<dbReference type="SUPFAM" id="SSF47095">
    <property type="entry name" value="HMG-box"/>
    <property type="match status" value="1"/>
</dbReference>
<dbReference type="InterPro" id="IPR036910">
    <property type="entry name" value="HMG_box_dom_sf"/>
</dbReference>
<keyword evidence="3 4" id="KW-0539">Nucleus</keyword>
<evidence type="ECO:0000256" key="1">
    <source>
        <dbReference type="ARBA" id="ARBA00004123"/>
    </source>
</evidence>
<feature type="compositionally biased region" description="Basic residues" evidence="5">
    <location>
        <begin position="223"/>
        <end position="233"/>
    </location>
</feature>
<organism evidence="7 8">
    <name type="scientific">Conger conger</name>
    <name type="common">Conger eel</name>
    <name type="synonym">Muraena conger</name>
    <dbReference type="NCBI Taxonomy" id="82655"/>
    <lineage>
        <taxon>Eukaryota</taxon>
        <taxon>Metazoa</taxon>
        <taxon>Chordata</taxon>
        <taxon>Craniata</taxon>
        <taxon>Vertebrata</taxon>
        <taxon>Euteleostomi</taxon>
        <taxon>Actinopterygii</taxon>
        <taxon>Neopterygii</taxon>
        <taxon>Teleostei</taxon>
        <taxon>Anguilliformes</taxon>
        <taxon>Congridae</taxon>
        <taxon>Conger</taxon>
    </lineage>
</organism>
<feature type="region of interest" description="Disordered" evidence="5">
    <location>
        <begin position="1"/>
        <end position="21"/>
    </location>
</feature>
<dbReference type="Proteomes" id="UP001152803">
    <property type="component" value="Unassembled WGS sequence"/>
</dbReference>
<evidence type="ECO:0000313" key="7">
    <source>
        <dbReference type="EMBL" id="KAJ8268634.1"/>
    </source>
</evidence>
<dbReference type="GO" id="GO:0031490">
    <property type="term" value="F:chromatin DNA binding"/>
    <property type="evidence" value="ECO:0007669"/>
    <property type="project" value="TreeGrafter"/>
</dbReference>
<feature type="compositionally biased region" description="Pro residues" evidence="5">
    <location>
        <begin position="82"/>
        <end position="92"/>
    </location>
</feature>
<dbReference type="Gene3D" id="1.10.30.10">
    <property type="entry name" value="High mobility group box domain"/>
    <property type="match status" value="1"/>
</dbReference>
<protein>
    <recommendedName>
        <fullName evidence="6">HMG box domain-containing protein</fullName>
    </recommendedName>
</protein>
<evidence type="ECO:0000256" key="4">
    <source>
        <dbReference type="PROSITE-ProRule" id="PRU00267"/>
    </source>
</evidence>
<comment type="caution">
    <text evidence="7">The sequence shown here is derived from an EMBL/GenBank/DDBJ whole genome shotgun (WGS) entry which is preliminary data.</text>
</comment>
<name>A0A9Q1DF41_CONCO</name>
<proteinExistence type="predicted"/>
<evidence type="ECO:0000256" key="3">
    <source>
        <dbReference type="ARBA" id="ARBA00023242"/>
    </source>
</evidence>
<evidence type="ECO:0000259" key="6">
    <source>
        <dbReference type="PROSITE" id="PS50118"/>
    </source>
</evidence>
<dbReference type="OrthoDB" id="10027956at2759"/>